<dbReference type="RefSeq" id="WP_213171536.1">
    <property type="nucleotide sequence ID" value="NZ_CP070496.1"/>
</dbReference>
<dbReference type="EMBL" id="CP070496">
    <property type="protein sequence ID" value="QSB05528.1"/>
    <property type="molecule type" value="Genomic_DNA"/>
</dbReference>
<accession>A0A895XV57</accession>
<dbReference type="PROSITE" id="PS51462">
    <property type="entry name" value="NUDIX"/>
    <property type="match status" value="1"/>
</dbReference>
<dbReference type="SUPFAM" id="SSF55811">
    <property type="entry name" value="Nudix"/>
    <property type="match status" value="1"/>
</dbReference>
<dbReference type="PROSITE" id="PS00893">
    <property type="entry name" value="NUDIX_BOX"/>
    <property type="match status" value="1"/>
</dbReference>
<evidence type="ECO:0000259" key="2">
    <source>
        <dbReference type="PROSITE" id="PS51462"/>
    </source>
</evidence>
<feature type="domain" description="Nudix hydrolase" evidence="2">
    <location>
        <begin position="26"/>
        <end position="194"/>
    </location>
</feature>
<dbReference type="Proteomes" id="UP000662939">
    <property type="component" value="Chromosome"/>
</dbReference>
<name>A0A895XV57_9ACTN</name>
<dbReference type="InterPro" id="IPR000086">
    <property type="entry name" value="NUDIX_hydrolase_dom"/>
</dbReference>
<proteinExistence type="predicted"/>
<dbReference type="Pfam" id="PF00293">
    <property type="entry name" value="NUDIX"/>
    <property type="match status" value="1"/>
</dbReference>
<dbReference type="KEGG" id="nav:JQS30_00875"/>
<dbReference type="InterPro" id="IPR020084">
    <property type="entry name" value="NUDIX_hydrolase_CS"/>
</dbReference>
<keyword evidence="4" id="KW-1185">Reference proteome</keyword>
<dbReference type="InterPro" id="IPR015797">
    <property type="entry name" value="NUDIX_hydrolase-like_dom_sf"/>
</dbReference>
<dbReference type="CDD" id="cd02883">
    <property type="entry name" value="NUDIX_Hydrolase"/>
    <property type="match status" value="1"/>
</dbReference>
<gene>
    <name evidence="3" type="ORF">JQS30_00875</name>
</gene>
<protein>
    <submittedName>
        <fullName evidence="3">NUDIX hydrolase</fullName>
    </submittedName>
</protein>
<sequence>MREVSEGQLWDEGRFGRLEPVALTDGKPFTAGVILQRDDAVLTSLTARTSAAHEPEGEHWYVGGIGGGQEPGEDVWECAHREAREETGVPIQLTKADITYMNDVDAGESWMTWTAGISPLLIRRTRNTDSRTPIKPGLPSGRYTYHFTFLGQLADERPFAIAGEDITALAWVPLSQWDKLYDNPTMGQMRRGGMNIVAGDSIADSARLRVRQTEALRLVIALLA</sequence>
<dbReference type="AlphaFoldDB" id="A0A895XV57"/>
<dbReference type="Gene3D" id="3.90.79.10">
    <property type="entry name" value="Nucleoside Triphosphate Pyrophosphohydrolase"/>
    <property type="match status" value="1"/>
</dbReference>
<evidence type="ECO:0000313" key="4">
    <source>
        <dbReference type="Proteomes" id="UP000662939"/>
    </source>
</evidence>
<keyword evidence="1 3" id="KW-0378">Hydrolase</keyword>
<reference evidence="3" key="1">
    <citation type="submission" date="2021-02" db="EMBL/GenBank/DDBJ databases">
        <title>Natronoglycomyces albus gen. nov., sp. nov, a haloalkaliphilic actinobacterium from a soda solonchak soil.</title>
        <authorList>
            <person name="Sorokin D.Y."/>
            <person name="Khijniak T.V."/>
            <person name="Zakharycheva A.P."/>
            <person name="Boueva O.V."/>
            <person name="Ariskina E.V."/>
            <person name="Hahnke R.L."/>
            <person name="Bunk B."/>
            <person name="Sproer C."/>
            <person name="Schumann P."/>
            <person name="Evtushenko L.I."/>
            <person name="Kublanov I.V."/>
        </authorList>
    </citation>
    <scope>NUCLEOTIDE SEQUENCE</scope>
    <source>
        <strain evidence="3">DSM 106290</strain>
    </source>
</reference>
<dbReference type="GO" id="GO:0016787">
    <property type="term" value="F:hydrolase activity"/>
    <property type="evidence" value="ECO:0007669"/>
    <property type="project" value="UniProtKB-KW"/>
</dbReference>
<evidence type="ECO:0000256" key="1">
    <source>
        <dbReference type="ARBA" id="ARBA00022801"/>
    </source>
</evidence>
<evidence type="ECO:0000313" key="3">
    <source>
        <dbReference type="EMBL" id="QSB05528.1"/>
    </source>
</evidence>
<organism evidence="3 4">
    <name type="scientific">Natronoglycomyces albus</name>
    <dbReference type="NCBI Taxonomy" id="2811108"/>
    <lineage>
        <taxon>Bacteria</taxon>
        <taxon>Bacillati</taxon>
        <taxon>Actinomycetota</taxon>
        <taxon>Actinomycetes</taxon>
        <taxon>Glycomycetales</taxon>
        <taxon>Glycomycetaceae</taxon>
        <taxon>Natronoglycomyces</taxon>
    </lineage>
</organism>